<dbReference type="EMBL" id="JARKIE010000236">
    <property type="protein sequence ID" value="KAJ7662970.1"/>
    <property type="molecule type" value="Genomic_DNA"/>
</dbReference>
<sequence>MTKAGAFICSPDVVDTVGPWPRALKNPHMLQWTPRLINILLFVLLPHRVDIPIGVERGRQSLGNALIRMNPSSASMSKMSFIASTKHSPALWGWANLVVLRSSEGCTTWIYRTVPGVVPRLGNRQKSARDQSVIGTSDLRLSSAPKVGTEVPGPM</sequence>
<dbReference type="Proteomes" id="UP001221757">
    <property type="component" value="Unassembled WGS sequence"/>
</dbReference>
<dbReference type="AlphaFoldDB" id="A0AAD7G5Z2"/>
<keyword evidence="2" id="KW-1185">Reference proteome</keyword>
<name>A0AAD7G5Z2_MYCRO</name>
<organism evidence="1 2">
    <name type="scientific">Mycena rosella</name>
    <name type="common">Pink bonnet</name>
    <name type="synonym">Agaricus rosellus</name>
    <dbReference type="NCBI Taxonomy" id="1033263"/>
    <lineage>
        <taxon>Eukaryota</taxon>
        <taxon>Fungi</taxon>
        <taxon>Dikarya</taxon>
        <taxon>Basidiomycota</taxon>
        <taxon>Agaricomycotina</taxon>
        <taxon>Agaricomycetes</taxon>
        <taxon>Agaricomycetidae</taxon>
        <taxon>Agaricales</taxon>
        <taxon>Marasmiineae</taxon>
        <taxon>Mycenaceae</taxon>
        <taxon>Mycena</taxon>
    </lineage>
</organism>
<evidence type="ECO:0000313" key="1">
    <source>
        <dbReference type="EMBL" id="KAJ7662970.1"/>
    </source>
</evidence>
<accession>A0AAD7G5Z2</accession>
<reference evidence="1" key="1">
    <citation type="submission" date="2023-03" db="EMBL/GenBank/DDBJ databases">
        <title>Massive genome expansion in bonnet fungi (Mycena s.s.) driven by repeated elements and novel gene families across ecological guilds.</title>
        <authorList>
            <consortium name="Lawrence Berkeley National Laboratory"/>
            <person name="Harder C.B."/>
            <person name="Miyauchi S."/>
            <person name="Viragh M."/>
            <person name="Kuo A."/>
            <person name="Thoen E."/>
            <person name="Andreopoulos B."/>
            <person name="Lu D."/>
            <person name="Skrede I."/>
            <person name="Drula E."/>
            <person name="Henrissat B."/>
            <person name="Morin E."/>
            <person name="Kohler A."/>
            <person name="Barry K."/>
            <person name="LaButti K."/>
            <person name="Morin E."/>
            <person name="Salamov A."/>
            <person name="Lipzen A."/>
            <person name="Mereny Z."/>
            <person name="Hegedus B."/>
            <person name="Baldrian P."/>
            <person name="Stursova M."/>
            <person name="Weitz H."/>
            <person name="Taylor A."/>
            <person name="Grigoriev I.V."/>
            <person name="Nagy L.G."/>
            <person name="Martin F."/>
            <person name="Kauserud H."/>
        </authorList>
    </citation>
    <scope>NUCLEOTIDE SEQUENCE</scope>
    <source>
        <strain evidence="1">CBHHK067</strain>
    </source>
</reference>
<evidence type="ECO:0000313" key="2">
    <source>
        <dbReference type="Proteomes" id="UP001221757"/>
    </source>
</evidence>
<protein>
    <submittedName>
        <fullName evidence="1">Uncharacterized protein</fullName>
    </submittedName>
</protein>
<comment type="caution">
    <text evidence="1">The sequence shown here is derived from an EMBL/GenBank/DDBJ whole genome shotgun (WGS) entry which is preliminary data.</text>
</comment>
<proteinExistence type="predicted"/>
<gene>
    <name evidence="1" type="ORF">B0H17DRAFT_1184970</name>
</gene>